<gene>
    <name evidence="1" type="ORF">FC82_GL000213</name>
</gene>
<accession>A0A0R2BCZ0</accession>
<dbReference type="EMBL" id="AYYR01000083">
    <property type="protein sequence ID" value="KRM74345.1"/>
    <property type="molecule type" value="Genomic_DNA"/>
</dbReference>
<evidence type="ECO:0000313" key="2">
    <source>
        <dbReference type="Proteomes" id="UP000051845"/>
    </source>
</evidence>
<protein>
    <submittedName>
        <fullName evidence="1">Uncharacterized protein</fullName>
    </submittedName>
</protein>
<dbReference type="PATRIC" id="fig|1423733.4.peg.231"/>
<organism evidence="1 2">
    <name type="scientific">Secundilactobacillus collinoides DSM 20515 = JCM 1123</name>
    <dbReference type="NCBI Taxonomy" id="1423733"/>
    <lineage>
        <taxon>Bacteria</taxon>
        <taxon>Bacillati</taxon>
        <taxon>Bacillota</taxon>
        <taxon>Bacilli</taxon>
        <taxon>Lactobacillales</taxon>
        <taxon>Lactobacillaceae</taxon>
        <taxon>Secundilactobacillus</taxon>
    </lineage>
</organism>
<dbReference type="Proteomes" id="UP000051845">
    <property type="component" value="Unassembled WGS sequence"/>
</dbReference>
<name>A0A0R2BCZ0_SECCO</name>
<dbReference type="AlphaFoldDB" id="A0A0R2BCZ0"/>
<proteinExistence type="predicted"/>
<evidence type="ECO:0000313" key="1">
    <source>
        <dbReference type="EMBL" id="KRM74345.1"/>
    </source>
</evidence>
<comment type="caution">
    <text evidence="1">The sequence shown here is derived from an EMBL/GenBank/DDBJ whole genome shotgun (WGS) entry which is preliminary data.</text>
</comment>
<sequence>MRRLIGAIILGRIGETEQPFHLSKDTNNTPYSVSFENEAIPDVFQRHKIFICLNLW</sequence>
<reference evidence="1 2" key="1">
    <citation type="journal article" date="2015" name="Genome Announc.">
        <title>Expanding the biotechnology potential of lactobacilli through comparative genomics of 213 strains and associated genera.</title>
        <authorList>
            <person name="Sun Z."/>
            <person name="Harris H.M."/>
            <person name="McCann A."/>
            <person name="Guo C."/>
            <person name="Argimon S."/>
            <person name="Zhang W."/>
            <person name="Yang X."/>
            <person name="Jeffery I.B."/>
            <person name="Cooney J.C."/>
            <person name="Kagawa T.F."/>
            <person name="Liu W."/>
            <person name="Song Y."/>
            <person name="Salvetti E."/>
            <person name="Wrobel A."/>
            <person name="Rasinkangas P."/>
            <person name="Parkhill J."/>
            <person name="Rea M.C."/>
            <person name="O'Sullivan O."/>
            <person name="Ritari J."/>
            <person name="Douillard F.P."/>
            <person name="Paul Ross R."/>
            <person name="Yang R."/>
            <person name="Briner A.E."/>
            <person name="Felis G.E."/>
            <person name="de Vos W.M."/>
            <person name="Barrangou R."/>
            <person name="Klaenhammer T.R."/>
            <person name="Caufield P.W."/>
            <person name="Cui Y."/>
            <person name="Zhang H."/>
            <person name="O'Toole P.W."/>
        </authorList>
    </citation>
    <scope>NUCLEOTIDE SEQUENCE [LARGE SCALE GENOMIC DNA]</scope>
    <source>
        <strain evidence="1 2">DSM 20515</strain>
    </source>
</reference>